<dbReference type="AlphaFoldDB" id="A0A382J9P5"/>
<accession>A0A382J9P5</accession>
<dbReference type="SUPFAM" id="SSF52518">
    <property type="entry name" value="Thiamin diphosphate-binding fold (THDP-binding)"/>
    <property type="match status" value="1"/>
</dbReference>
<evidence type="ECO:0000313" key="5">
    <source>
        <dbReference type="EMBL" id="SVC08488.1"/>
    </source>
</evidence>
<gene>
    <name evidence="5" type="ORF">METZ01_LOCUS261342</name>
</gene>
<comment type="similarity">
    <text evidence="2">Belongs to the transketolase family.</text>
</comment>
<evidence type="ECO:0000256" key="3">
    <source>
        <dbReference type="ARBA" id="ARBA00023052"/>
    </source>
</evidence>
<evidence type="ECO:0000259" key="4">
    <source>
        <dbReference type="Pfam" id="PF00456"/>
    </source>
</evidence>
<dbReference type="InterPro" id="IPR029061">
    <property type="entry name" value="THDP-binding"/>
</dbReference>
<dbReference type="EMBL" id="UINC01072679">
    <property type="protein sequence ID" value="SVC08488.1"/>
    <property type="molecule type" value="Genomic_DNA"/>
</dbReference>
<organism evidence="5">
    <name type="scientific">marine metagenome</name>
    <dbReference type="NCBI Taxonomy" id="408172"/>
    <lineage>
        <taxon>unclassified sequences</taxon>
        <taxon>metagenomes</taxon>
        <taxon>ecological metagenomes</taxon>
    </lineage>
</organism>
<evidence type="ECO:0000256" key="2">
    <source>
        <dbReference type="ARBA" id="ARBA00007131"/>
    </source>
</evidence>
<keyword evidence="3" id="KW-0786">Thiamine pyrophosphate</keyword>
<feature type="domain" description="Transketolase N-terminal" evidence="4">
    <location>
        <begin position="113"/>
        <end position="277"/>
    </location>
</feature>
<evidence type="ECO:0000256" key="1">
    <source>
        <dbReference type="ARBA" id="ARBA00001964"/>
    </source>
</evidence>
<dbReference type="PANTHER" id="PTHR47514:SF1">
    <property type="entry name" value="TRANSKETOLASE N-TERMINAL SECTION-RELATED"/>
    <property type="match status" value="1"/>
</dbReference>
<dbReference type="InterPro" id="IPR005474">
    <property type="entry name" value="Transketolase_N"/>
</dbReference>
<sequence>MNLFLKHKDKLNYWDAISAMIDQCIDISLNHSQSGHPGGSRSKVPILLTTLLSGVMKWDIRNPGSTFGDRFVLVAGHTNPVVYATLAVLNESLRRKYNQTGDIKYLNPMGDKYTLYYEDLLNLRRRGGLSGQAEMEGKTLFLKFNTGPSGHGSAPAAGQAFALKYAGASNSRVFALEGEGGLTTGVSHEARISAYGLGLGNLIYMLDWNNYGIDARPFSEIKAGTPIEWFEPYGWKVSGTEEGEDWESILNAYSKLFTDDNKNQPKAIWVKTRKGRGYLKYDYASH</sequence>
<proteinExistence type="inferred from homology"/>
<dbReference type="Gene3D" id="3.40.50.970">
    <property type="match status" value="1"/>
</dbReference>
<dbReference type="Pfam" id="PF00456">
    <property type="entry name" value="Transketolase_N"/>
    <property type="match status" value="1"/>
</dbReference>
<name>A0A382J9P5_9ZZZZ</name>
<comment type="cofactor">
    <cofactor evidence="1">
        <name>thiamine diphosphate</name>
        <dbReference type="ChEBI" id="CHEBI:58937"/>
    </cofactor>
</comment>
<dbReference type="PANTHER" id="PTHR47514">
    <property type="entry name" value="TRANSKETOLASE N-TERMINAL SECTION-RELATED"/>
    <property type="match status" value="1"/>
</dbReference>
<feature type="non-terminal residue" evidence="5">
    <location>
        <position position="286"/>
    </location>
</feature>
<reference evidence="5" key="1">
    <citation type="submission" date="2018-05" db="EMBL/GenBank/DDBJ databases">
        <authorList>
            <person name="Lanie J.A."/>
            <person name="Ng W.-L."/>
            <person name="Kazmierczak K.M."/>
            <person name="Andrzejewski T.M."/>
            <person name="Davidsen T.M."/>
            <person name="Wayne K.J."/>
            <person name="Tettelin H."/>
            <person name="Glass J.I."/>
            <person name="Rusch D."/>
            <person name="Podicherti R."/>
            <person name="Tsui H.-C.T."/>
            <person name="Winkler M.E."/>
        </authorList>
    </citation>
    <scope>NUCLEOTIDE SEQUENCE</scope>
</reference>
<protein>
    <recommendedName>
        <fullName evidence="4">Transketolase N-terminal domain-containing protein</fullName>
    </recommendedName>
</protein>